<dbReference type="SUPFAM" id="SSF52540">
    <property type="entry name" value="P-loop containing nucleoside triphosphate hydrolases"/>
    <property type="match status" value="1"/>
</dbReference>
<reference evidence="4" key="2">
    <citation type="submission" date="2022-10" db="EMBL/GenBank/DDBJ databases">
        <authorList>
            <consortium name="ENA_rothamsted_submissions"/>
            <consortium name="culmorum"/>
            <person name="King R."/>
        </authorList>
    </citation>
    <scope>NUCLEOTIDE SEQUENCE</scope>
</reference>
<evidence type="ECO:0000313" key="5">
    <source>
        <dbReference type="Proteomes" id="UP001153620"/>
    </source>
</evidence>
<proteinExistence type="inferred from homology"/>
<organism evidence="4 5">
    <name type="scientific">Chironomus riparius</name>
    <dbReference type="NCBI Taxonomy" id="315576"/>
    <lineage>
        <taxon>Eukaryota</taxon>
        <taxon>Metazoa</taxon>
        <taxon>Ecdysozoa</taxon>
        <taxon>Arthropoda</taxon>
        <taxon>Hexapoda</taxon>
        <taxon>Insecta</taxon>
        <taxon>Pterygota</taxon>
        <taxon>Neoptera</taxon>
        <taxon>Endopterygota</taxon>
        <taxon>Diptera</taxon>
        <taxon>Nematocera</taxon>
        <taxon>Chironomoidea</taxon>
        <taxon>Chironomidae</taxon>
        <taxon>Chironominae</taxon>
        <taxon>Chironomus</taxon>
    </lineage>
</organism>
<dbReference type="EMBL" id="OU895877">
    <property type="protein sequence ID" value="CAG9801245.1"/>
    <property type="molecule type" value="Genomic_DNA"/>
</dbReference>
<dbReference type="Pfam" id="PF00685">
    <property type="entry name" value="Sulfotransfer_1"/>
    <property type="match status" value="1"/>
</dbReference>
<evidence type="ECO:0000313" key="4">
    <source>
        <dbReference type="EMBL" id="CAG9801245.1"/>
    </source>
</evidence>
<evidence type="ECO:0000256" key="1">
    <source>
        <dbReference type="ARBA" id="ARBA00005771"/>
    </source>
</evidence>
<reference evidence="4" key="1">
    <citation type="submission" date="2022-01" db="EMBL/GenBank/DDBJ databases">
        <authorList>
            <person name="King R."/>
        </authorList>
    </citation>
    <scope>NUCLEOTIDE SEQUENCE</scope>
</reference>
<evidence type="ECO:0000259" key="3">
    <source>
        <dbReference type="Pfam" id="PF00685"/>
    </source>
</evidence>
<dbReference type="InterPro" id="IPR027417">
    <property type="entry name" value="P-loop_NTPase"/>
</dbReference>
<accession>A0A9N9RR80</accession>
<dbReference type="Gene3D" id="3.40.50.300">
    <property type="entry name" value="P-loop containing nucleotide triphosphate hydrolases"/>
    <property type="match status" value="1"/>
</dbReference>
<dbReference type="PANTHER" id="PTHR11783">
    <property type="entry name" value="SULFOTRANSFERASE SULT"/>
    <property type="match status" value="1"/>
</dbReference>
<dbReference type="InterPro" id="IPR000863">
    <property type="entry name" value="Sulfotransferase_dom"/>
</dbReference>
<keyword evidence="5" id="KW-1185">Reference proteome</keyword>
<feature type="domain" description="Sulfotransferase" evidence="3">
    <location>
        <begin position="58"/>
        <end position="310"/>
    </location>
</feature>
<name>A0A9N9RR80_9DIPT</name>
<evidence type="ECO:0000256" key="2">
    <source>
        <dbReference type="ARBA" id="ARBA00022679"/>
    </source>
</evidence>
<dbReference type="AlphaFoldDB" id="A0A9N9RR80"/>
<keyword evidence="2" id="KW-0808">Transferase</keyword>
<sequence>MFNIEILDSELTKNLENPFLNDYVKISPKDDPKKFCVMSQHFVDNYMEKIKKMEIFEDDIWVITFPKCGTTWTQEMVWMIGNNLDYDTSMKILLDDKFPFLECSGIAKEFPFNTFELAKNKPRPRYIKSHLPIFLLPDQLWTVKPKIIYVTRNPKDAAVSWFYHHRNLGMYEGAKTDFIKAFVKDLTLFSPMNDHVIDFWNIRFQPNILFLFFEDMKRNLSQEVKKVMKFMEKDYLQDEIDKLCVHLSFDSIQKNKMINKEEIIEQMSSMTGKEYNPQKFSFIRKGKVGGYKQELAPEENEMLDEYIKKAEYDIEYKF</sequence>
<dbReference type="OrthoDB" id="205623at2759"/>
<protein>
    <recommendedName>
        <fullName evidence="3">Sulfotransferase domain-containing protein</fullName>
    </recommendedName>
</protein>
<dbReference type="GO" id="GO:0008146">
    <property type="term" value="F:sulfotransferase activity"/>
    <property type="evidence" value="ECO:0007669"/>
    <property type="project" value="InterPro"/>
</dbReference>
<gene>
    <name evidence="4" type="ORF">CHIRRI_LOCUS4176</name>
</gene>
<comment type="similarity">
    <text evidence="1">Belongs to the sulfotransferase 1 family.</text>
</comment>
<dbReference type="Proteomes" id="UP001153620">
    <property type="component" value="Chromosome 1"/>
</dbReference>